<evidence type="ECO:0000256" key="3">
    <source>
        <dbReference type="ARBA" id="ARBA00022679"/>
    </source>
</evidence>
<dbReference type="InterPro" id="IPR006047">
    <property type="entry name" value="GH13_cat_dom"/>
</dbReference>
<gene>
    <name evidence="5" type="primary">gtfA</name>
    <name evidence="5" type="ORF">ACFO3F_03735</name>
</gene>
<reference evidence="6" key="1">
    <citation type="journal article" date="2019" name="Int. J. Syst. Evol. Microbiol.">
        <title>The Global Catalogue of Microorganisms (GCM) 10K type strain sequencing project: providing services to taxonomists for standard genome sequencing and annotation.</title>
        <authorList>
            <consortium name="The Broad Institute Genomics Platform"/>
            <consortium name="The Broad Institute Genome Sequencing Center for Infectious Disease"/>
            <person name="Wu L."/>
            <person name="Ma J."/>
        </authorList>
    </citation>
    <scope>NUCLEOTIDE SEQUENCE [LARGE SCALE GENOMIC DNA]</scope>
    <source>
        <strain evidence="6">JCM 3369</strain>
    </source>
</reference>
<sequence length="509" mass="55328">MNTPAGPQLIAYADRLGGTFRGLRELLDGPFAGAFDGVHVLPYYRPFDGVDAGFDPEDHTVVDPRLGTWEDVRALSADRVVMSDVIVNHASSRSAQFRDVQERGAASPWAPMFLTLTSVFPEGATEADLARIYRPRPGLPFTAMTLGGEQRLVWTTFAPEQVDIDLRSEEAWEYLGSVIDTLVGAGVTMLRLDAVGYTGKEAGTDCFMTASTRAHTDRILALARARGATVLLEVHGHYQQQIEIARTVDYVYDFALPPLVLHALHARDLLPLRRWLELRPTNALTVLDTHDGIGIIDVGPSALRPGEPGLLAEEQIDALVEAIHEASGGTSRAATGAAAANLDLYQVNCTFYDALGRDDRRYLLARLIQLMVPGIPQVYYVGLLAAGNDMDLLDRTGVGRDVNRHYFSAAGVERELRRAVVQVQLAALRVRATQPAFRGEFAAELDGHRGRLVWTGRDDDGATAVVRLDFDVSDATFAFVATSAGERRVVVSSADLPSAGQPVVARSGR</sequence>
<keyword evidence="6" id="KW-1185">Reference proteome</keyword>
<dbReference type="InterPro" id="IPR017853">
    <property type="entry name" value="GH"/>
</dbReference>
<dbReference type="GO" id="GO:0009018">
    <property type="term" value="F:sucrose phosphorylase activity"/>
    <property type="evidence" value="ECO:0007669"/>
    <property type="project" value="UniProtKB-EC"/>
</dbReference>
<evidence type="ECO:0000256" key="2">
    <source>
        <dbReference type="ARBA" id="ARBA00022676"/>
    </source>
</evidence>
<name>A0ABV9D708_9MICO</name>
<evidence type="ECO:0000313" key="5">
    <source>
        <dbReference type="EMBL" id="MFC4554351.1"/>
    </source>
</evidence>
<protein>
    <submittedName>
        <fullName evidence="5">Sucrose phosphorylase</fullName>
        <ecNumber evidence="5">2.4.1.7</ecNumber>
    </submittedName>
</protein>
<dbReference type="EC" id="2.4.1.7" evidence="5"/>
<comment type="similarity">
    <text evidence="1">Belongs to the glycosyl hydrolase 13 family. Sucrose phosphorylase subfamily.</text>
</comment>
<dbReference type="EMBL" id="JBHSGF010000002">
    <property type="protein sequence ID" value="MFC4554351.1"/>
    <property type="molecule type" value="Genomic_DNA"/>
</dbReference>
<keyword evidence="3 5" id="KW-0808">Transferase</keyword>
<dbReference type="SMART" id="SM00642">
    <property type="entry name" value="Aamy"/>
    <property type="match status" value="1"/>
</dbReference>
<dbReference type="InterPro" id="IPR016377">
    <property type="entry name" value="Sucrose_GGa_phosphorylase-rel"/>
</dbReference>
<organism evidence="5 6">
    <name type="scientific">Georgenia faecalis</name>
    <dbReference type="NCBI Taxonomy" id="2483799"/>
    <lineage>
        <taxon>Bacteria</taxon>
        <taxon>Bacillati</taxon>
        <taxon>Actinomycetota</taxon>
        <taxon>Actinomycetes</taxon>
        <taxon>Micrococcales</taxon>
        <taxon>Bogoriellaceae</taxon>
        <taxon>Georgenia</taxon>
    </lineage>
</organism>
<dbReference type="InterPro" id="IPR022527">
    <property type="entry name" value="Sucrose_phospho"/>
</dbReference>
<feature type="domain" description="Glycosyl hydrolase family 13 catalytic" evidence="4">
    <location>
        <begin position="8"/>
        <end position="429"/>
    </location>
</feature>
<proteinExistence type="inferred from homology"/>
<keyword evidence="2 5" id="KW-0328">Glycosyltransferase</keyword>
<dbReference type="Gene3D" id="3.90.400.10">
    <property type="entry name" value="Oligo-1,6-glucosidase, Domain 2"/>
    <property type="match status" value="1"/>
</dbReference>
<evidence type="ECO:0000259" key="4">
    <source>
        <dbReference type="SMART" id="SM00642"/>
    </source>
</evidence>
<comment type="caution">
    <text evidence="5">The sequence shown here is derived from an EMBL/GenBank/DDBJ whole genome shotgun (WGS) entry which is preliminary data.</text>
</comment>
<accession>A0ABV9D708</accession>
<evidence type="ECO:0000256" key="1">
    <source>
        <dbReference type="ARBA" id="ARBA00008452"/>
    </source>
</evidence>
<dbReference type="PANTHER" id="PTHR38784">
    <property type="entry name" value="SUCROSE PHOSPHORYLASE"/>
    <property type="match status" value="1"/>
</dbReference>
<dbReference type="SUPFAM" id="SSF51445">
    <property type="entry name" value="(Trans)glycosidases"/>
    <property type="match status" value="1"/>
</dbReference>
<dbReference type="Pfam" id="PF00128">
    <property type="entry name" value="Alpha-amylase"/>
    <property type="match status" value="1"/>
</dbReference>
<dbReference type="PIRSF" id="PIRSF003059">
    <property type="entry name" value="Sucrose_phosphorylase"/>
    <property type="match status" value="1"/>
</dbReference>
<dbReference type="RefSeq" id="WP_187695878.1">
    <property type="nucleotide sequence ID" value="NZ_CP033325.1"/>
</dbReference>
<dbReference type="Gene3D" id="3.20.20.80">
    <property type="entry name" value="Glycosidases"/>
    <property type="match status" value="1"/>
</dbReference>
<dbReference type="NCBIfam" id="TIGR03852">
    <property type="entry name" value="sucrose_gtfA"/>
    <property type="match status" value="1"/>
</dbReference>
<dbReference type="PANTHER" id="PTHR38784:SF1">
    <property type="entry name" value="SUCROSE PHOSPHORYLASE"/>
    <property type="match status" value="1"/>
</dbReference>
<dbReference type="InterPro" id="IPR045857">
    <property type="entry name" value="O16G_dom_2"/>
</dbReference>
<dbReference type="Proteomes" id="UP001595955">
    <property type="component" value="Unassembled WGS sequence"/>
</dbReference>
<evidence type="ECO:0000313" key="6">
    <source>
        <dbReference type="Proteomes" id="UP001595955"/>
    </source>
</evidence>